<proteinExistence type="predicted"/>
<dbReference type="EMBL" id="CP034086">
    <property type="protein sequence ID" value="AZG75806.1"/>
    <property type="molecule type" value="Genomic_DNA"/>
</dbReference>
<dbReference type="KEGG" id="mros:EHO51_03105"/>
<keyword evidence="1" id="KW-1133">Transmembrane helix</keyword>
<feature type="transmembrane region" description="Helical" evidence="1">
    <location>
        <begin position="12"/>
        <end position="29"/>
    </location>
</feature>
<feature type="transmembrane region" description="Helical" evidence="1">
    <location>
        <begin position="192"/>
        <end position="222"/>
    </location>
</feature>
<name>A0A3G8M1J9_9HYPH</name>
<evidence type="ECO:0000256" key="1">
    <source>
        <dbReference type="SAM" id="Phobius"/>
    </source>
</evidence>
<evidence type="ECO:0000313" key="3">
    <source>
        <dbReference type="Proteomes" id="UP000273982"/>
    </source>
</evidence>
<sequence length="227" mass="24844">MFETVHERIFGAIFIVLLAASVTTVLCSADKTKYQIDAPMVLGGAAAITVVLTPLLMLISPIIQSLSRYVSDGNQIAVNKQYIFGFSAQQYEVFCNQYGAFCDNDSVFHQLDILALAACIIAGLRITLSIGLALLGRPSSLEHVKAMERYGKGPLGYAVWIILPIGGFWLVSYPGAYKSALLIKKLLESHPAVMLIIVAVAFVFSVQFLTELILTYICFAVLKARRM</sequence>
<keyword evidence="1" id="KW-0472">Membrane</keyword>
<feature type="transmembrane region" description="Helical" evidence="1">
    <location>
        <begin position="155"/>
        <end position="172"/>
    </location>
</feature>
<dbReference type="RefSeq" id="WP_124737657.1">
    <property type="nucleotide sequence ID" value="NZ_CP034086.1"/>
</dbReference>
<accession>A0A3G8M1J9</accession>
<dbReference type="Proteomes" id="UP000273982">
    <property type="component" value="Chromosome"/>
</dbReference>
<evidence type="ECO:0000313" key="2">
    <source>
        <dbReference type="EMBL" id="AZG75806.1"/>
    </source>
</evidence>
<protein>
    <submittedName>
        <fullName evidence="2">Uncharacterized protein</fullName>
    </submittedName>
</protein>
<feature type="transmembrane region" description="Helical" evidence="1">
    <location>
        <begin position="41"/>
        <end position="63"/>
    </location>
</feature>
<reference evidence="2 3" key="1">
    <citation type="submission" date="2018-11" db="EMBL/GenBank/DDBJ databases">
        <title>Genome squencing of methanotrophic bacteria isolated from alkaline groundwater in Korea.</title>
        <authorList>
            <person name="Nguyen L.N."/>
        </authorList>
    </citation>
    <scope>NUCLEOTIDE SEQUENCE [LARGE SCALE GENOMIC DNA]</scope>
    <source>
        <strain evidence="2 3">GW6</strain>
    </source>
</reference>
<organism evidence="2 3">
    <name type="scientific">Methylocystis rosea</name>
    <dbReference type="NCBI Taxonomy" id="173366"/>
    <lineage>
        <taxon>Bacteria</taxon>
        <taxon>Pseudomonadati</taxon>
        <taxon>Pseudomonadota</taxon>
        <taxon>Alphaproteobacteria</taxon>
        <taxon>Hyphomicrobiales</taxon>
        <taxon>Methylocystaceae</taxon>
        <taxon>Methylocystis</taxon>
    </lineage>
</organism>
<keyword evidence="1" id="KW-0812">Transmembrane</keyword>
<dbReference type="AlphaFoldDB" id="A0A3G8M1J9"/>
<feature type="transmembrane region" description="Helical" evidence="1">
    <location>
        <begin position="113"/>
        <end position="135"/>
    </location>
</feature>
<gene>
    <name evidence="2" type="ORF">EHO51_03105</name>
</gene>